<dbReference type="EMBL" id="FOBF01000013">
    <property type="protein sequence ID" value="SEM44851.1"/>
    <property type="molecule type" value="Genomic_DNA"/>
</dbReference>
<dbReference type="Gene3D" id="1.20.5.1930">
    <property type="match status" value="1"/>
</dbReference>
<dbReference type="InterPro" id="IPR050482">
    <property type="entry name" value="Sensor_HK_TwoCompSys"/>
</dbReference>
<sequence length="382" mass="39716">MAERRPLIARRLRPGHWVAVDVFVAVALAAGFSVPAVLVPESAGVSPHAAVPVIALACLPLAGRRRRPVPVCALVLVAAVFAPFAGWEEAFVPLAVALHAVALLEARRTAVAALVAALAVTAAGAAIDAPSWTGAASACGFAWLVLGLAWTVGLAVREQRAYATEAVARSAQAAATAERLRMARDVHDVVAHSMSLISMRAGIANHVAATHPEEAGEALSIIEETSRKAQADLRRLLGLLRDASGDRDGPPYTLDSLRELVAAIPAGDVRVELDVEPGLTLGDEAALVVYRLVQESLTNVLRHAGPARCRVAVGTRAERELVVEVVDDGRGGAPREGGHGLAGLEERVTLYGGTFSAGPEPAGGFAVRASLLLTRGRGEDAR</sequence>
<dbReference type="GO" id="GO:0016020">
    <property type="term" value="C:membrane"/>
    <property type="evidence" value="ECO:0007669"/>
    <property type="project" value="InterPro"/>
</dbReference>
<protein>
    <recommendedName>
        <fullName evidence="2">histidine kinase</fullName>
        <ecNumber evidence="2">2.7.13.3</ecNumber>
    </recommendedName>
</protein>
<gene>
    <name evidence="13" type="ORF">SAMN05660976_05196</name>
</gene>
<organism evidence="13 14">
    <name type="scientific">Nonomuraea pusilla</name>
    <dbReference type="NCBI Taxonomy" id="46177"/>
    <lineage>
        <taxon>Bacteria</taxon>
        <taxon>Bacillati</taxon>
        <taxon>Actinomycetota</taxon>
        <taxon>Actinomycetes</taxon>
        <taxon>Streptosporangiales</taxon>
        <taxon>Streptosporangiaceae</taxon>
        <taxon>Nonomuraea</taxon>
    </lineage>
</organism>
<evidence type="ECO:0000256" key="7">
    <source>
        <dbReference type="ARBA" id="ARBA00022840"/>
    </source>
</evidence>
<dbReference type="PANTHER" id="PTHR24421:SF10">
    <property type="entry name" value="NITRATE_NITRITE SENSOR PROTEIN NARQ"/>
    <property type="match status" value="1"/>
</dbReference>
<keyword evidence="8" id="KW-0902">Two-component regulatory system</keyword>
<dbReference type="GO" id="GO:0046983">
    <property type="term" value="F:protein dimerization activity"/>
    <property type="evidence" value="ECO:0007669"/>
    <property type="project" value="InterPro"/>
</dbReference>
<dbReference type="STRING" id="46177.SAMN05660976_05196"/>
<dbReference type="InterPro" id="IPR055558">
    <property type="entry name" value="DUF7134"/>
</dbReference>
<dbReference type="InterPro" id="IPR011712">
    <property type="entry name" value="Sig_transdc_His_kin_sub3_dim/P"/>
</dbReference>
<feature type="transmembrane region" description="Helical" evidence="9">
    <location>
        <begin position="69"/>
        <end position="87"/>
    </location>
</feature>
<dbReference type="InterPro" id="IPR003594">
    <property type="entry name" value="HATPase_dom"/>
</dbReference>
<feature type="transmembrane region" description="Helical" evidence="9">
    <location>
        <begin position="134"/>
        <end position="156"/>
    </location>
</feature>
<evidence type="ECO:0000256" key="3">
    <source>
        <dbReference type="ARBA" id="ARBA00022553"/>
    </source>
</evidence>
<dbReference type="CDD" id="cd16917">
    <property type="entry name" value="HATPase_UhpB-NarQ-NarX-like"/>
    <property type="match status" value="1"/>
</dbReference>
<evidence type="ECO:0000313" key="13">
    <source>
        <dbReference type="EMBL" id="SEM44851.1"/>
    </source>
</evidence>
<keyword evidence="5" id="KW-0547">Nucleotide-binding</keyword>
<feature type="domain" description="DUF7134" evidence="12">
    <location>
        <begin position="12"/>
        <end position="160"/>
    </location>
</feature>
<dbReference type="InterPro" id="IPR036890">
    <property type="entry name" value="HATPase_C_sf"/>
</dbReference>
<dbReference type="GO" id="GO:0000155">
    <property type="term" value="F:phosphorelay sensor kinase activity"/>
    <property type="evidence" value="ECO:0007669"/>
    <property type="project" value="InterPro"/>
</dbReference>
<evidence type="ECO:0000256" key="4">
    <source>
        <dbReference type="ARBA" id="ARBA00022679"/>
    </source>
</evidence>
<accession>A0A1H7YG34</accession>
<keyword evidence="14" id="KW-1185">Reference proteome</keyword>
<evidence type="ECO:0000256" key="2">
    <source>
        <dbReference type="ARBA" id="ARBA00012438"/>
    </source>
</evidence>
<reference evidence="13 14" key="1">
    <citation type="submission" date="2016-10" db="EMBL/GenBank/DDBJ databases">
        <authorList>
            <person name="de Groot N.N."/>
        </authorList>
    </citation>
    <scope>NUCLEOTIDE SEQUENCE [LARGE SCALE GENOMIC DNA]</scope>
    <source>
        <strain evidence="13 14">DSM 43357</strain>
    </source>
</reference>
<evidence type="ECO:0000259" key="10">
    <source>
        <dbReference type="Pfam" id="PF02518"/>
    </source>
</evidence>
<comment type="catalytic activity">
    <reaction evidence="1">
        <text>ATP + protein L-histidine = ADP + protein N-phospho-L-histidine.</text>
        <dbReference type="EC" id="2.7.13.3"/>
    </reaction>
</comment>
<evidence type="ECO:0000256" key="8">
    <source>
        <dbReference type="ARBA" id="ARBA00023012"/>
    </source>
</evidence>
<dbReference type="SUPFAM" id="SSF55874">
    <property type="entry name" value="ATPase domain of HSP90 chaperone/DNA topoisomerase II/histidine kinase"/>
    <property type="match status" value="1"/>
</dbReference>
<dbReference type="Pfam" id="PF23539">
    <property type="entry name" value="DUF7134"/>
    <property type="match status" value="1"/>
</dbReference>
<evidence type="ECO:0000256" key="5">
    <source>
        <dbReference type="ARBA" id="ARBA00022741"/>
    </source>
</evidence>
<dbReference type="Pfam" id="PF02518">
    <property type="entry name" value="HATPase_c"/>
    <property type="match status" value="1"/>
</dbReference>
<feature type="domain" description="Signal transduction histidine kinase subgroup 3 dimerisation and phosphoacceptor" evidence="11">
    <location>
        <begin position="178"/>
        <end position="243"/>
    </location>
</feature>
<keyword evidence="7" id="KW-0067">ATP-binding</keyword>
<dbReference type="Proteomes" id="UP000198953">
    <property type="component" value="Unassembled WGS sequence"/>
</dbReference>
<dbReference type="Gene3D" id="3.30.565.10">
    <property type="entry name" value="Histidine kinase-like ATPase, C-terminal domain"/>
    <property type="match status" value="1"/>
</dbReference>
<dbReference type="OrthoDB" id="227596at2"/>
<keyword evidence="3" id="KW-0597">Phosphoprotein</keyword>
<keyword evidence="6 13" id="KW-0418">Kinase</keyword>
<feature type="transmembrane region" description="Helical" evidence="9">
    <location>
        <begin position="20"/>
        <end position="39"/>
    </location>
</feature>
<feature type="transmembrane region" description="Helical" evidence="9">
    <location>
        <begin position="107"/>
        <end position="127"/>
    </location>
</feature>
<dbReference type="AlphaFoldDB" id="A0A1H7YG34"/>
<dbReference type="EC" id="2.7.13.3" evidence="2"/>
<proteinExistence type="predicted"/>
<keyword evidence="9" id="KW-1133">Transmembrane helix</keyword>
<keyword evidence="9" id="KW-0472">Membrane</keyword>
<name>A0A1H7YG34_9ACTN</name>
<evidence type="ECO:0000313" key="14">
    <source>
        <dbReference type="Proteomes" id="UP000198953"/>
    </source>
</evidence>
<dbReference type="RefSeq" id="WP_091103322.1">
    <property type="nucleotide sequence ID" value="NZ_FOBF01000013.1"/>
</dbReference>
<keyword evidence="9" id="KW-0812">Transmembrane</keyword>
<evidence type="ECO:0000259" key="12">
    <source>
        <dbReference type="Pfam" id="PF23539"/>
    </source>
</evidence>
<dbReference type="Pfam" id="PF07730">
    <property type="entry name" value="HisKA_3"/>
    <property type="match status" value="1"/>
</dbReference>
<feature type="domain" description="Histidine kinase/HSP90-like ATPase" evidence="10">
    <location>
        <begin position="289"/>
        <end position="373"/>
    </location>
</feature>
<keyword evidence="4" id="KW-0808">Transferase</keyword>
<evidence type="ECO:0000256" key="9">
    <source>
        <dbReference type="SAM" id="Phobius"/>
    </source>
</evidence>
<evidence type="ECO:0000259" key="11">
    <source>
        <dbReference type="Pfam" id="PF07730"/>
    </source>
</evidence>
<dbReference type="PANTHER" id="PTHR24421">
    <property type="entry name" value="NITRATE/NITRITE SENSOR PROTEIN NARX-RELATED"/>
    <property type="match status" value="1"/>
</dbReference>
<evidence type="ECO:0000256" key="6">
    <source>
        <dbReference type="ARBA" id="ARBA00022777"/>
    </source>
</evidence>
<evidence type="ECO:0000256" key="1">
    <source>
        <dbReference type="ARBA" id="ARBA00000085"/>
    </source>
</evidence>
<dbReference type="GO" id="GO:0005524">
    <property type="term" value="F:ATP binding"/>
    <property type="evidence" value="ECO:0007669"/>
    <property type="project" value="UniProtKB-KW"/>
</dbReference>